<dbReference type="InterPro" id="IPR004119">
    <property type="entry name" value="EcKL"/>
</dbReference>
<dbReference type="PANTHER" id="PTHR11012:SF30">
    <property type="entry name" value="PROTEIN KINASE-LIKE DOMAIN-CONTAINING"/>
    <property type="match status" value="1"/>
</dbReference>
<evidence type="ECO:0000259" key="1">
    <source>
        <dbReference type="SMART" id="SM00587"/>
    </source>
</evidence>
<reference evidence="2" key="1">
    <citation type="submission" date="2022-01" db="EMBL/GenBank/DDBJ databases">
        <authorList>
            <person name="King R."/>
        </authorList>
    </citation>
    <scope>NUCLEOTIDE SEQUENCE</scope>
</reference>
<dbReference type="AlphaFoldDB" id="A0A9N9SVX5"/>
<keyword evidence="3" id="KW-1185">Reference proteome</keyword>
<organism evidence="2 3">
    <name type="scientific">Diabrotica balteata</name>
    <name type="common">Banded cucumber beetle</name>
    <dbReference type="NCBI Taxonomy" id="107213"/>
    <lineage>
        <taxon>Eukaryota</taxon>
        <taxon>Metazoa</taxon>
        <taxon>Ecdysozoa</taxon>
        <taxon>Arthropoda</taxon>
        <taxon>Hexapoda</taxon>
        <taxon>Insecta</taxon>
        <taxon>Pterygota</taxon>
        <taxon>Neoptera</taxon>
        <taxon>Endopterygota</taxon>
        <taxon>Coleoptera</taxon>
        <taxon>Polyphaga</taxon>
        <taxon>Cucujiformia</taxon>
        <taxon>Chrysomeloidea</taxon>
        <taxon>Chrysomelidae</taxon>
        <taxon>Galerucinae</taxon>
        <taxon>Diabroticina</taxon>
        <taxon>Diabroticites</taxon>
        <taxon>Diabrotica</taxon>
    </lineage>
</organism>
<dbReference type="OrthoDB" id="8250698at2759"/>
<protein>
    <recommendedName>
        <fullName evidence="1">CHK kinase-like domain-containing protein</fullName>
    </recommendedName>
</protein>
<gene>
    <name evidence="2" type="ORF">DIABBA_LOCUS4026</name>
</gene>
<evidence type="ECO:0000313" key="3">
    <source>
        <dbReference type="Proteomes" id="UP001153709"/>
    </source>
</evidence>
<sequence length="409" mass="47541">MEIVEEHKALLDHIASENGFTEYEILASSGSNKGDNFSGILTAITIKNKEKSLDLILKSSHKKRKKEAKDSHFNVYKREILMYERVFKEFKKFQEEHNIQDPFESVPKYYSSLAEETHDSLVLENLKTQQYELWNKKIAMNPGHIKAVLIEYAKFHAISLAMKQKNPELFKALAETNLDNPMEKLFGGNKENEAKFKSFFTATLSMGYKAVKDDIALTESLKQYEGIAFENIYKSRKPEYNLVVTHGDCWCNNFMFKYQDPKDKTEPQSLRVIDWQASSFGSPCGDLAYFFVANASEEVLDDLQTYLHIYHDKLSSQLRDFNVDPEEVFPFSTLENHFNLFISHSLFLALLIMRVTLSEADEIPEHKEEPDKKKSEELLVLLASQIKNFEEYSRRIKVIINFLVKNKYL</sequence>
<accession>A0A9N9SVX5</accession>
<dbReference type="InterPro" id="IPR015897">
    <property type="entry name" value="CHK_kinase-like"/>
</dbReference>
<name>A0A9N9SVX5_DIABA</name>
<dbReference type="InterPro" id="IPR011009">
    <property type="entry name" value="Kinase-like_dom_sf"/>
</dbReference>
<dbReference type="SMART" id="SM00587">
    <property type="entry name" value="CHK"/>
    <property type="match status" value="1"/>
</dbReference>
<dbReference type="EMBL" id="OU898277">
    <property type="protein sequence ID" value="CAG9830315.1"/>
    <property type="molecule type" value="Genomic_DNA"/>
</dbReference>
<proteinExistence type="predicted"/>
<dbReference type="Gene3D" id="3.90.1200.10">
    <property type="match status" value="1"/>
</dbReference>
<dbReference type="SUPFAM" id="SSF56112">
    <property type="entry name" value="Protein kinase-like (PK-like)"/>
    <property type="match status" value="1"/>
</dbReference>
<dbReference type="Proteomes" id="UP001153709">
    <property type="component" value="Chromosome 2"/>
</dbReference>
<evidence type="ECO:0000313" key="2">
    <source>
        <dbReference type="EMBL" id="CAG9830315.1"/>
    </source>
</evidence>
<dbReference type="PANTHER" id="PTHR11012">
    <property type="entry name" value="PROTEIN KINASE-LIKE DOMAIN-CONTAINING"/>
    <property type="match status" value="1"/>
</dbReference>
<dbReference type="Pfam" id="PF02958">
    <property type="entry name" value="EcKL"/>
    <property type="match status" value="1"/>
</dbReference>
<feature type="domain" description="CHK kinase-like" evidence="1">
    <location>
        <begin position="121"/>
        <end position="320"/>
    </location>
</feature>